<feature type="region of interest" description="Disordered" evidence="1">
    <location>
        <begin position="126"/>
        <end position="156"/>
    </location>
</feature>
<dbReference type="EMBL" id="FMWP01000014">
    <property type="protein sequence ID" value="SCZ90332.1"/>
    <property type="molecule type" value="Genomic_DNA"/>
</dbReference>
<proteinExistence type="predicted"/>
<evidence type="ECO:0000313" key="3">
    <source>
        <dbReference type="Proteomes" id="UP000249723"/>
    </source>
</evidence>
<name>A0A2X0KPV0_9BASI</name>
<sequence length="420" mass="43864">MSALAPMARAASIPIPRVAGGVVLKPIFVHPSHFEGSAPTSPYLGPSASSPFCSSYSMATSSSSETPDTETLARVDNLSLDFSPPSPSSSLTSLDSLDSCNPSTDFFAAAFGRATRKSDAESYFTLDTSPSSSNSSTPTCESPTASFKPASEASEASEASTSLPTVFPASFPFATFAAPVSPPASPPVSAVLRRASAAGGSMMARSVSSPVETQRELDQRRRRQADASELMHESATKMARTRSMAAFGSSSMMSRAPSGFGLMPARPVTPVTQPSCPSPLVTPFEEGWGATLPPREKAEPAALPPFPFNHVGVNYSPGRLNRSHSATYVPQYRAPRSPEISSHLSDAAITSLSVSSFSSQLPDAPLMVTIPNSPSMTRPRRSTLGLAALTPIIPTQGFEVAIDALPPMAPGRLTRGASFS</sequence>
<organism evidence="2 3">
    <name type="scientific">Microbotryum saponariae</name>
    <dbReference type="NCBI Taxonomy" id="289078"/>
    <lineage>
        <taxon>Eukaryota</taxon>
        <taxon>Fungi</taxon>
        <taxon>Dikarya</taxon>
        <taxon>Basidiomycota</taxon>
        <taxon>Pucciniomycotina</taxon>
        <taxon>Microbotryomycetes</taxon>
        <taxon>Microbotryales</taxon>
        <taxon>Microbotryaceae</taxon>
        <taxon>Microbotryum</taxon>
    </lineage>
</organism>
<reference evidence="3" key="1">
    <citation type="submission" date="2016-10" db="EMBL/GenBank/DDBJ databases">
        <authorList>
            <person name="Jeantristanb JTB J.-T."/>
            <person name="Ricardo R."/>
        </authorList>
    </citation>
    <scope>NUCLEOTIDE SEQUENCE [LARGE SCALE GENOMIC DNA]</scope>
</reference>
<dbReference type="Proteomes" id="UP000249723">
    <property type="component" value="Unassembled WGS sequence"/>
</dbReference>
<evidence type="ECO:0000256" key="1">
    <source>
        <dbReference type="SAM" id="MobiDB-lite"/>
    </source>
</evidence>
<dbReference type="OrthoDB" id="2538076at2759"/>
<evidence type="ECO:0000313" key="2">
    <source>
        <dbReference type="EMBL" id="SCZ90332.1"/>
    </source>
</evidence>
<gene>
    <name evidence="2" type="ORF">BZ3500_MVSOF-1268-A1-R1_CHR1-3G01922</name>
</gene>
<feature type="region of interest" description="Disordered" evidence="1">
    <location>
        <begin position="201"/>
        <end position="236"/>
    </location>
</feature>
<feature type="compositionally biased region" description="Low complexity" evidence="1">
    <location>
        <begin position="128"/>
        <end position="156"/>
    </location>
</feature>
<keyword evidence="3" id="KW-1185">Reference proteome</keyword>
<protein>
    <submittedName>
        <fullName evidence="2">BZ3500_MvSof-1268-A1-R1_Chr1-3g01922 protein</fullName>
    </submittedName>
</protein>
<accession>A0A2X0KPV0</accession>
<feature type="compositionally biased region" description="Basic and acidic residues" evidence="1">
    <location>
        <begin position="213"/>
        <end position="235"/>
    </location>
</feature>
<dbReference type="AlphaFoldDB" id="A0A2X0KPV0"/>